<dbReference type="InterPro" id="IPR007138">
    <property type="entry name" value="ABM_dom"/>
</dbReference>
<protein>
    <recommendedName>
        <fullName evidence="1">ABM domain-containing protein</fullName>
    </recommendedName>
</protein>
<dbReference type="SUPFAM" id="SSF54909">
    <property type="entry name" value="Dimeric alpha+beta barrel"/>
    <property type="match status" value="1"/>
</dbReference>
<dbReference type="Proteomes" id="UP000829685">
    <property type="component" value="Unassembled WGS sequence"/>
</dbReference>
<feature type="domain" description="ABM" evidence="1">
    <location>
        <begin position="25"/>
        <end position="84"/>
    </location>
</feature>
<name>A0A9P9WCV9_9PEZI</name>
<organism evidence="2 3">
    <name type="scientific">Neoarthrinium moseri</name>
    <dbReference type="NCBI Taxonomy" id="1658444"/>
    <lineage>
        <taxon>Eukaryota</taxon>
        <taxon>Fungi</taxon>
        <taxon>Dikarya</taxon>
        <taxon>Ascomycota</taxon>
        <taxon>Pezizomycotina</taxon>
        <taxon>Sordariomycetes</taxon>
        <taxon>Xylariomycetidae</taxon>
        <taxon>Amphisphaeriales</taxon>
        <taxon>Apiosporaceae</taxon>
        <taxon>Neoarthrinium</taxon>
    </lineage>
</organism>
<gene>
    <name evidence="2" type="ORF">JX265_011120</name>
</gene>
<reference evidence="2" key="1">
    <citation type="submission" date="2021-03" db="EMBL/GenBank/DDBJ databases">
        <title>Revisited historic fungal species revealed as producer of novel bioactive compounds through whole genome sequencing and comparative genomics.</title>
        <authorList>
            <person name="Vignolle G.A."/>
            <person name="Hochenegger N."/>
            <person name="Mach R.L."/>
            <person name="Mach-Aigner A.R."/>
            <person name="Javad Rahimi M."/>
            <person name="Salim K.A."/>
            <person name="Chan C.M."/>
            <person name="Lim L.B.L."/>
            <person name="Cai F."/>
            <person name="Druzhinina I.S."/>
            <person name="U'Ren J.M."/>
            <person name="Derntl C."/>
        </authorList>
    </citation>
    <scope>NUCLEOTIDE SEQUENCE</scope>
    <source>
        <strain evidence="2">TUCIM 5799</strain>
    </source>
</reference>
<evidence type="ECO:0000313" key="3">
    <source>
        <dbReference type="Proteomes" id="UP000829685"/>
    </source>
</evidence>
<dbReference type="EMBL" id="JAFIMR010000039">
    <property type="protein sequence ID" value="KAI1857705.1"/>
    <property type="molecule type" value="Genomic_DNA"/>
</dbReference>
<dbReference type="InterPro" id="IPR011008">
    <property type="entry name" value="Dimeric_a/b-barrel"/>
</dbReference>
<accession>A0A9P9WCV9</accession>
<dbReference type="Pfam" id="PF03992">
    <property type="entry name" value="ABM"/>
    <property type="match status" value="1"/>
</dbReference>
<dbReference type="Gene3D" id="3.30.70.100">
    <property type="match status" value="2"/>
</dbReference>
<proteinExistence type="predicted"/>
<dbReference type="AlphaFoldDB" id="A0A9P9WCV9"/>
<evidence type="ECO:0000259" key="1">
    <source>
        <dbReference type="Pfam" id="PF03992"/>
    </source>
</evidence>
<evidence type="ECO:0000313" key="2">
    <source>
        <dbReference type="EMBL" id="KAI1857705.1"/>
    </source>
</evidence>
<keyword evidence="3" id="KW-1185">Reference proteome</keyword>
<sequence length="226" mass="24890">MASPVTQIHYLTIDTSKDLTDTDSEAGKAWTRALDLLEHFSGFRRLYWGRSPEDETKVQLHVVRDTRAQHQAFLSSPEHTAFQAILQTLVSSSSPSPPLVRHAQLRDFTPGSQALGCGAPVSGTAVYVSTDAAWHEGAWPLWTHIVPAVDGCLGCSGGPLEEVVDGHGSCYLVYVGWETVAKHDAYHHTRHFARHGIILRKGNKGWREYGHVRFEGAREGGVKGKL</sequence>
<comment type="caution">
    <text evidence="2">The sequence shown here is derived from an EMBL/GenBank/DDBJ whole genome shotgun (WGS) entry which is preliminary data.</text>
</comment>